<feature type="compositionally biased region" description="Basic and acidic residues" evidence="1">
    <location>
        <begin position="116"/>
        <end position="125"/>
    </location>
</feature>
<reference evidence="2" key="1">
    <citation type="submission" date="2023-04" db="EMBL/GenBank/DDBJ databases">
        <authorList>
            <consortium name="ELIXIR-Norway"/>
        </authorList>
    </citation>
    <scope>NUCLEOTIDE SEQUENCE [LARGE SCALE GENOMIC DNA]</scope>
</reference>
<evidence type="ECO:0000313" key="3">
    <source>
        <dbReference type="Proteomes" id="UP001176941"/>
    </source>
</evidence>
<dbReference type="EMBL" id="OX459965">
    <property type="protein sequence ID" value="CAI9169336.1"/>
    <property type="molecule type" value="Genomic_DNA"/>
</dbReference>
<feature type="region of interest" description="Disordered" evidence="1">
    <location>
        <begin position="103"/>
        <end position="125"/>
    </location>
</feature>
<proteinExistence type="predicted"/>
<organism evidence="2 3">
    <name type="scientific">Rangifer tarandus platyrhynchus</name>
    <name type="common">Svalbard reindeer</name>
    <dbReference type="NCBI Taxonomy" id="3082113"/>
    <lineage>
        <taxon>Eukaryota</taxon>
        <taxon>Metazoa</taxon>
        <taxon>Chordata</taxon>
        <taxon>Craniata</taxon>
        <taxon>Vertebrata</taxon>
        <taxon>Euteleostomi</taxon>
        <taxon>Mammalia</taxon>
        <taxon>Eutheria</taxon>
        <taxon>Laurasiatheria</taxon>
        <taxon>Artiodactyla</taxon>
        <taxon>Ruminantia</taxon>
        <taxon>Pecora</taxon>
        <taxon>Cervidae</taxon>
        <taxon>Odocoileinae</taxon>
        <taxon>Rangifer</taxon>
    </lineage>
</organism>
<accession>A0ABN8ZAV3</accession>
<name>A0ABN8ZAV3_RANTA</name>
<protein>
    <submittedName>
        <fullName evidence="2">Uncharacterized protein</fullName>
    </submittedName>
</protein>
<evidence type="ECO:0000256" key="1">
    <source>
        <dbReference type="SAM" id="MobiDB-lite"/>
    </source>
</evidence>
<keyword evidence="3" id="KW-1185">Reference proteome</keyword>
<dbReference type="Proteomes" id="UP001176941">
    <property type="component" value="Chromosome 29"/>
</dbReference>
<gene>
    <name evidence="2" type="ORF">MRATA1EN1_LOCUS18298</name>
</gene>
<sequence>MDLHKLIFKSTWKSQSYSIANTDLKMKKKQNAPPDIKIFISDIDEAINKVKQNDEPKLIMGALMEIRYIFEVASLINGIDSRNYLGIMYISYRETINLDPDAKQKRIHNPPYPPKKTSECPKDIAKGVYPQQSSKKEIIRKVKSFHMNQIGKI</sequence>
<evidence type="ECO:0000313" key="2">
    <source>
        <dbReference type="EMBL" id="CAI9169336.1"/>
    </source>
</evidence>